<dbReference type="Proteomes" id="UP000467700">
    <property type="component" value="Unassembled WGS sequence"/>
</dbReference>
<dbReference type="PANTHER" id="PTHR33337">
    <property type="entry name" value="GFA DOMAIN-CONTAINING PROTEIN"/>
    <property type="match status" value="1"/>
</dbReference>
<evidence type="ECO:0000256" key="2">
    <source>
        <dbReference type="ARBA" id="ARBA00022723"/>
    </source>
</evidence>
<comment type="similarity">
    <text evidence="1">Belongs to the Gfa family.</text>
</comment>
<dbReference type="PROSITE" id="PS51891">
    <property type="entry name" value="CENP_V_GFA"/>
    <property type="match status" value="1"/>
</dbReference>
<reference evidence="6 7" key="1">
    <citation type="submission" date="2020-01" db="EMBL/GenBank/DDBJ databases">
        <authorList>
            <person name="Gupta K D."/>
        </authorList>
    </citation>
    <scope>NUCLEOTIDE SEQUENCE [LARGE SCALE GENOMIC DNA]</scope>
</reference>
<comment type="caution">
    <text evidence="6">The sequence shown here is derived from an EMBL/GenBank/DDBJ whole genome shotgun (WGS) entry which is preliminary data.</text>
</comment>
<evidence type="ECO:0000256" key="3">
    <source>
        <dbReference type="ARBA" id="ARBA00022833"/>
    </source>
</evidence>
<accession>A0A8S0WA17</accession>
<keyword evidence="3" id="KW-0862">Zinc</keyword>
<dbReference type="PANTHER" id="PTHR33337:SF44">
    <property type="entry name" value="DUF636 DOMAIN PROTEIN (AFU_ORTHOLOGUE AFUA_1G09754)"/>
    <property type="match status" value="1"/>
</dbReference>
<evidence type="ECO:0000256" key="1">
    <source>
        <dbReference type="ARBA" id="ARBA00005495"/>
    </source>
</evidence>
<dbReference type="InterPro" id="IPR011057">
    <property type="entry name" value="Mss4-like_sf"/>
</dbReference>
<evidence type="ECO:0000259" key="5">
    <source>
        <dbReference type="PROSITE" id="PS51891"/>
    </source>
</evidence>
<evidence type="ECO:0000313" key="7">
    <source>
        <dbReference type="Proteomes" id="UP000467700"/>
    </source>
</evidence>
<organism evidence="6 7">
    <name type="scientific">Cyclocybe aegerita</name>
    <name type="common">Black poplar mushroom</name>
    <name type="synonym">Agrocybe aegerita</name>
    <dbReference type="NCBI Taxonomy" id="1973307"/>
    <lineage>
        <taxon>Eukaryota</taxon>
        <taxon>Fungi</taxon>
        <taxon>Dikarya</taxon>
        <taxon>Basidiomycota</taxon>
        <taxon>Agaricomycotina</taxon>
        <taxon>Agaricomycetes</taxon>
        <taxon>Agaricomycetidae</taxon>
        <taxon>Agaricales</taxon>
        <taxon>Agaricineae</taxon>
        <taxon>Bolbitiaceae</taxon>
        <taxon>Cyclocybe</taxon>
    </lineage>
</organism>
<dbReference type="GO" id="GO:0016846">
    <property type="term" value="F:carbon-sulfur lyase activity"/>
    <property type="evidence" value="ECO:0007669"/>
    <property type="project" value="InterPro"/>
</dbReference>
<gene>
    <name evidence="6" type="ORF">AAE3_LOCUS5101</name>
</gene>
<dbReference type="GO" id="GO:0046872">
    <property type="term" value="F:metal ion binding"/>
    <property type="evidence" value="ECO:0007669"/>
    <property type="project" value="UniProtKB-KW"/>
</dbReference>
<dbReference type="SUPFAM" id="SSF51316">
    <property type="entry name" value="Mss4-like"/>
    <property type="match status" value="1"/>
</dbReference>
<feature type="domain" description="CENP-V/GFA" evidence="5">
    <location>
        <begin position="58"/>
        <end position="197"/>
    </location>
</feature>
<dbReference type="OrthoDB" id="406544at2759"/>
<evidence type="ECO:0000256" key="4">
    <source>
        <dbReference type="ARBA" id="ARBA00023239"/>
    </source>
</evidence>
<keyword evidence="4" id="KW-0456">Lyase</keyword>
<protein>
    <recommendedName>
        <fullName evidence="5">CENP-V/GFA domain-containing protein</fullName>
    </recommendedName>
</protein>
<keyword evidence="7" id="KW-1185">Reference proteome</keyword>
<dbReference type="Pfam" id="PF04828">
    <property type="entry name" value="GFA"/>
    <property type="match status" value="1"/>
</dbReference>
<dbReference type="InterPro" id="IPR006913">
    <property type="entry name" value="CENP-V/GFA"/>
</dbReference>
<name>A0A8S0WA17_CYCAE</name>
<evidence type="ECO:0000313" key="6">
    <source>
        <dbReference type="EMBL" id="CAA7262766.1"/>
    </source>
</evidence>
<dbReference type="Gene3D" id="3.90.1590.10">
    <property type="entry name" value="glutathione-dependent formaldehyde- activating enzyme (gfa)"/>
    <property type="match status" value="1"/>
</dbReference>
<dbReference type="EMBL" id="CACVBS010000037">
    <property type="protein sequence ID" value="CAA7262766.1"/>
    <property type="molecule type" value="Genomic_DNA"/>
</dbReference>
<sequence length="216" mass="23861">MSVELQLRSIVLITGRVGPHCAEDIQQTSCILSLFGPQRTSVFGAESDRLISSMPVELKGSCHCGAVKFSLLSSTPVPYQLCVCSICRKVGGVGGSINLGGHSETLKVEGKENISVYKAVMGRDTPQQTIASSERNFCKKCSSMLWLYDEQWPELIHPFASAIDSPELEVPETMTVCLVSSKPAYVRLPEGDKKVYKKYGPYSLEEWHKKHNLYKA</sequence>
<keyword evidence="2" id="KW-0479">Metal-binding</keyword>
<proteinExistence type="inferred from homology"/>
<dbReference type="AlphaFoldDB" id="A0A8S0WA17"/>